<dbReference type="AlphaFoldDB" id="A0A3B1CBJ4"/>
<name>A0A3B1CBJ4_9ZZZZ</name>
<gene>
    <name evidence="1" type="ORF">MNBD_IGNAVI01-3049</name>
</gene>
<evidence type="ECO:0000313" key="1">
    <source>
        <dbReference type="EMBL" id="VAX25552.1"/>
    </source>
</evidence>
<proteinExistence type="predicted"/>
<accession>A0A3B1CBJ4</accession>
<protein>
    <submittedName>
        <fullName evidence="1">Uncharacterized protein</fullName>
    </submittedName>
</protein>
<organism evidence="1">
    <name type="scientific">hydrothermal vent metagenome</name>
    <dbReference type="NCBI Taxonomy" id="652676"/>
    <lineage>
        <taxon>unclassified sequences</taxon>
        <taxon>metagenomes</taxon>
        <taxon>ecological metagenomes</taxon>
    </lineage>
</organism>
<sequence>MKLIKVLFIITVLMSFSSIHSQETENYKIIAGVRLNPLIVYNLEGGREEFFRLHAEIGALLKKRTYISVGYTPFMNSVYSFNEYWFIPFDKPLPISAVISAEYMIDNNKLILQGGPNIKLMGGNVFAFIFTPADNINWGLKVGAFIPINFVVSKG</sequence>
<reference evidence="1" key="1">
    <citation type="submission" date="2018-06" db="EMBL/GenBank/DDBJ databases">
        <authorList>
            <person name="Zhirakovskaya E."/>
        </authorList>
    </citation>
    <scope>NUCLEOTIDE SEQUENCE</scope>
</reference>
<dbReference type="EMBL" id="UOGD01000300">
    <property type="protein sequence ID" value="VAX25552.1"/>
    <property type="molecule type" value="Genomic_DNA"/>
</dbReference>